<name>A0ABU0XKE3_9MICO</name>
<keyword evidence="1" id="KW-0175">Coiled coil</keyword>
<feature type="signal peptide" evidence="2">
    <location>
        <begin position="1"/>
        <end position="38"/>
    </location>
</feature>
<evidence type="ECO:0000256" key="2">
    <source>
        <dbReference type="SAM" id="SignalP"/>
    </source>
</evidence>
<dbReference type="SUPFAM" id="SSF53955">
    <property type="entry name" value="Lysozyme-like"/>
    <property type="match status" value="1"/>
</dbReference>
<dbReference type="EMBL" id="JAVFCB010000009">
    <property type="protein sequence ID" value="MDQ4215287.1"/>
    <property type="molecule type" value="Genomic_DNA"/>
</dbReference>
<accession>A0ABU0XKE3</accession>
<keyword evidence="2" id="KW-0732">Signal</keyword>
<evidence type="ECO:0000256" key="1">
    <source>
        <dbReference type="SAM" id="Coils"/>
    </source>
</evidence>
<feature type="chain" id="PRO_5045881671" evidence="2">
    <location>
        <begin position="39"/>
        <end position="277"/>
    </location>
</feature>
<feature type="coiled-coil region" evidence="1">
    <location>
        <begin position="131"/>
        <end position="162"/>
    </location>
</feature>
<evidence type="ECO:0000313" key="3">
    <source>
        <dbReference type="EMBL" id="MDQ4215287.1"/>
    </source>
</evidence>
<comment type="caution">
    <text evidence="3">The sequence shown here is derived from an EMBL/GenBank/DDBJ whole genome shotgun (WGS) entry which is preliminary data.</text>
</comment>
<proteinExistence type="predicted"/>
<dbReference type="InterPro" id="IPR023346">
    <property type="entry name" value="Lysozyme-like_dom_sf"/>
</dbReference>
<gene>
    <name evidence="3" type="ORF">RBR11_15320</name>
</gene>
<protein>
    <submittedName>
        <fullName evidence="3">Phospholipase</fullName>
    </submittedName>
</protein>
<sequence>MPRNSLLRFVRRRKTAAVLTAAAILGAVAIGGTTAVNAAHAAVLPGNVVVDETPLASARLQVRAALDTAQTALTDAAAAASDVQKSGLNLGAAKPAVDTAGLQNAYDSLVKSGTAERDALRPVAVDLAGYAERVESQVAALRTSLNNAAAQYEAEVAQQQAAAAAQAAADALAAANTPDGARATARQMAADLYGWGSDQFQCLNSLWNKESSWNYQAHNSSGATGIPQSLPGGKMSSAGGDWATNAATQIRWGLGYINSVYGTPCSAWGHSQATNWY</sequence>
<dbReference type="RefSeq" id="WP_308490241.1">
    <property type="nucleotide sequence ID" value="NZ_JAVFCB010000009.1"/>
</dbReference>
<organism evidence="3 4">
    <name type="scientific">Microbacterium capsulatum</name>
    <dbReference type="NCBI Taxonomy" id="3041921"/>
    <lineage>
        <taxon>Bacteria</taxon>
        <taxon>Bacillati</taxon>
        <taxon>Actinomycetota</taxon>
        <taxon>Actinomycetes</taxon>
        <taxon>Micrococcales</taxon>
        <taxon>Microbacteriaceae</taxon>
        <taxon>Microbacterium</taxon>
    </lineage>
</organism>
<keyword evidence="4" id="KW-1185">Reference proteome</keyword>
<evidence type="ECO:0000313" key="4">
    <source>
        <dbReference type="Proteomes" id="UP001230289"/>
    </source>
</evidence>
<dbReference type="Proteomes" id="UP001230289">
    <property type="component" value="Unassembled WGS sequence"/>
</dbReference>
<reference evidence="3 4" key="1">
    <citation type="submission" date="2023-08" db="EMBL/GenBank/DDBJ databases">
        <title>Microbacterium sp. nov., isolated from a waste landfill.</title>
        <authorList>
            <person name="Wen W."/>
        </authorList>
    </citation>
    <scope>NUCLEOTIDE SEQUENCE [LARGE SCALE GENOMIC DNA]</scope>
    <source>
        <strain evidence="3 4">ASV81</strain>
    </source>
</reference>